<dbReference type="InterPro" id="IPR015421">
    <property type="entry name" value="PyrdxlP-dep_Trfase_major"/>
</dbReference>
<keyword evidence="2" id="KW-1185">Reference proteome</keyword>
<dbReference type="InterPro" id="IPR015424">
    <property type="entry name" value="PyrdxlP-dep_Trfase"/>
</dbReference>
<gene>
    <name evidence="1" type="ORF">BJ875DRAFT_378988</name>
</gene>
<evidence type="ECO:0000313" key="2">
    <source>
        <dbReference type="Proteomes" id="UP000824998"/>
    </source>
</evidence>
<dbReference type="SUPFAM" id="SSF53383">
    <property type="entry name" value="PLP-dependent transferases"/>
    <property type="match status" value="1"/>
</dbReference>
<dbReference type="AlphaFoldDB" id="A0A9P7YGC6"/>
<evidence type="ECO:0000313" key="1">
    <source>
        <dbReference type="EMBL" id="KAG9233254.1"/>
    </source>
</evidence>
<dbReference type="OrthoDB" id="10264306at2759"/>
<dbReference type="Gene3D" id="3.40.640.10">
    <property type="entry name" value="Type I PLP-dependent aspartate aminotransferase-like (Major domain)"/>
    <property type="match status" value="1"/>
</dbReference>
<accession>A0A9P7YGC6</accession>
<sequence length="83" mass="9219">YPFLGKIYLVHGGTTIYPKSLIERFSQKMISNLYGNPHSEAIPCQRSSFEIETVREAALRLFGADPDHLDLILTTPAPLPSSS</sequence>
<protein>
    <submittedName>
        <fullName evidence="1">Uncharacterized protein</fullName>
    </submittedName>
</protein>
<reference evidence="1" key="1">
    <citation type="journal article" date="2021" name="IMA Fungus">
        <title>Genomic characterization of three marine fungi, including Emericellopsis atlantica sp. nov. with signatures of a generalist lifestyle and marine biomass degradation.</title>
        <authorList>
            <person name="Hagestad O.C."/>
            <person name="Hou L."/>
            <person name="Andersen J.H."/>
            <person name="Hansen E.H."/>
            <person name="Altermark B."/>
            <person name="Li C."/>
            <person name="Kuhnert E."/>
            <person name="Cox R.J."/>
            <person name="Crous P.W."/>
            <person name="Spatafora J.W."/>
            <person name="Lail K."/>
            <person name="Amirebrahimi M."/>
            <person name="Lipzen A."/>
            <person name="Pangilinan J."/>
            <person name="Andreopoulos W."/>
            <person name="Hayes R.D."/>
            <person name="Ng V."/>
            <person name="Grigoriev I.V."/>
            <person name="Jackson S.A."/>
            <person name="Sutton T.D.S."/>
            <person name="Dobson A.D.W."/>
            <person name="Rama T."/>
        </authorList>
    </citation>
    <scope>NUCLEOTIDE SEQUENCE</scope>
    <source>
        <strain evidence="1">TRa018bII</strain>
    </source>
</reference>
<organism evidence="1 2">
    <name type="scientific">Amylocarpus encephaloides</name>
    <dbReference type="NCBI Taxonomy" id="45428"/>
    <lineage>
        <taxon>Eukaryota</taxon>
        <taxon>Fungi</taxon>
        <taxon>Dikarya</taxon>
        <taxon>Ascomycota</taxon>
        <taxon>Pezizomycotina</taxon>
        <taxon>Leotiomycetes</taxon>
        <taxon>Helotiales</taxon>
        <taxon>Helotiales incertae sedis</taxon>
        <taxon>Amylocarpus</taxon>
    </lineage>
</organism>
<proteinExistence type="predicted"/>
<dbReference type="Proteomes" id="UP000824998">
    <property type="component" value="Unassembled WGS sequence"/>
</dbReference>
<feature type="non-terminal residue" evidence="1">
    <location>
        <position position="1"/>
    </location>
</feature>
<dbReference type="EMBL" id="MU251509">
    <property type="protein sequence ID" value="KAG9233254.1"/>
    <property type="molecule type" value="Genomic_DNA"/>
</dbReference>
<comment type="caution">
    <text evidence="1">The sequence shown here is derived from an EMBL/GenBank/DDBJ whole genome shotgun (WGS) entry which is preliminary data.</text>
</comment>
<name>A0A9P7YGC6_9HELO</name>